<evidence type="ECO:0000313" key="3">
    <source>
        <dbReference type="EMBL" id="BAQ17878.1"/>
    </source>
</evidence>
<dbReference type="SFLD" id="SFLDG00358">
    <property type="entry name" value="Main_(cytGST)"/>
    <property type="match status" value="1"/>
</dbReference>
<keyword evidence="3" id="KW-0808">Transferase</keyword>
<dbReference type="HOGENOM" id="CLU_011226_6_0_5"/>
<feature type="domain" description="GST N-terminal" evidence="1">
    <location>
        <begin position="2"/>
        <end position="83"/>
    </location>
</feature>
<feature type="domain" description="GST C-terminal" evidence="2">
    <location>
        <begin position="88"/>
        <end position="200"/>
    </location>
</feature>
<reference evidence="3 4" key="1">
    <citation type="submission" date="2014-09" db="EMBL/GenBank/DDBJ databases">
        <title>Genome sequencing of Methyloceanibacter caenitepidi Gela4.</title>
        <authorList>
            <person name="Takeuchi M."/>
            <person name="Susumu S."/>
            <person name="Kamagata Y."/>
            <person name="Oshima K."/>
            <person name="Hattori M."/>
            <person name="Iwasaki W."/>
        </authorList>
    </citation>
    <scope>NUCLEOTIDE SEQUENCE [LARGE SCALE GENOMIC DNA]</scope>
    <source>
        <strain evidence="3 4">Gela4</strain>
    </source>
</reference>
<dbReference type="SFLD" id="SFLDG01151">
    <property type="entry name" value="Main.2:_Nu-like"/>
    <property type="match status" value="1"/>
</dbReference>
<dbReference type="SUPFAM" id="SSF47616">
    <property type="entry name" value="GST C-terminal domain-like"/>
    <property type="match status" value="1"/>
</dbReference>
<dbReference type="STRING" id="1384459.GL4_2442"/>
<dbReference type="InterPro" id="IPR036249">
    <property type="entry name" value="Thioredoxin-like_sf"/>
</dbReference>
<dbReference type="Pfam" id="PF13417">
    <property type="entry name" value="GST_N_3"/>
    <property type="match status" value="1"/>
</dbReference>
<dbReference type="InterPro" id="IPR036282">
    <property type="entry name" value="Glutathione-S-Trfase_C_sf"/>
</dbReference>
<dbReference type="Gene3D" id="3.40.30.10">
    <property type="entry name" value="Glutaredoxin"/>
    <property type="match status" value="1"/>
</dbReference>
<keyword evidence="4" id="KW-1185">Reference proteome</keyword>
<dbReference type="EC" id="2.5.1.18" evidence="3"/>
<sequence length="200" mass="21802">MTARTLYDMELSGNCYKVRLFCALLGLDVALEPVDLMAGAHKQSPFIDLNPFGQVPVLQDGDVLLRDSQAILVYLARKYGGENWLPTDPVGMASVVNWLMVAENEIARGPGDARLRDKFGFPVDGHKARENAAQILGLLEARLSQNEWLALDRPTIADIACMPYVALGHEGGVPLDSYPAIQAWVGRIKALPGFVSMPAL</sequence>
<dbReference type="InterPro" id="IPR010987">
    <property type="entry name" value="Glutathione-S-Trfase_C-like"/>
</dbReference>
<dbReference type="SUPFAM" id="SSF52833">
    <property type="entry name" value="Thioredoxin-like"/>
    <property type="match status" value="1"/>
</dbReference>
<dbReference type="InterPro" id="IPR004045">
    <property type="entry name" value="Glutathione_S-Trfase_N"/>
</dbReference>
<evidence type="ECO:0000259" key="1">
    <source>
        <dbReference type="PROSITE" id="PS50404"/>
    </source>
</evidence>
<protein>
    <submittedName>
        <fullName evidence="3">Glutathione S-transferase, unnamed subgroup</fullName>
        <ecNumber evidence="3">2.5.1.18</ecNumber>
    </submittedName>
</protein>
<dbReference type="SFLD" id="SFLDS00019">
    <property type="entry name" value="Glutathione_Transferase_(cytos"/>
    <property type="match status" value="1"/>
</dbReference>
<dbReference type="AlphaFoldDB" id="A0A0A8K4P3"/>
<dbReference type="InterPro" id="IPR040079">
    <property type="entry name" value="Glutathione_S-Trfase"/>
</dbReference>
<dbReference type="PROSITE" id="PS50404">
    <property type="entry name" value="GST_NTER"/>
    <property type="match status" value="1"/>
</dbReference>
<accession>A0A0A8K4P3</accession>
<dbReference type="CDD" id="cd03206">
    <property type="entry name" value="GST_C_7"/>
    <property type="match status" value="1"/>
</dbReference>
<gene>
    <name evidence="3" type="ORF">GL4_2442</name>
</gene>
<organism evidence="3 4">
    <name type="scientific">Methyloceanibacter caenitepidi</name>
    <dbReference type="NCBI Taxonomy" id="1384459"/>
    <lineage>
        <taxon>Bacteria</taxon>
        <taxon>Pseudomonadati</taxon>
        <taxon>Pseudomonadota</taxon>
        <taxon>Alphaproteobacteria</taxon>
        <taxon>Hyphomicrobiales</taxon>
        <taxon>Hyphomicrobiaceae</taxon>
        <taxon>Methyloceanibacter</taxon>
    </lineage>
</organism>
<evidence type="ECO:0000259" key="2">
    <source>
        <dbReference type="PROSITE" id="PS50405"/>
    </source>
</evidence>
<proteinExistence type="predicted"/>
<dbReference type="RefSeq" id="WP_045367809.1">
    <property type="nucleotide sequence ID" value="NZ_AP014648.1"/>
</dbReference>
<dbReference type="Pfam" id="PF00043">
    <property type="entry name" value="GST_C"/>
    <property type="match status" value="1"/>
</dbReference>
<dbReference type="OrthoDB" id="9810080at2"/>
<dbReference type="EMBL" id="AP014648">
    <property type="protein sequence ID" value="BAQ17878.1"/>
    <property type="molecule type" value="Genomic_DNA"/>
</dbReference>
<dbReference type="KEGG" id="mcg:GL4_2442"/>
<dbReference type="PANTHER" id="PTHR44051">
    <property type="entry name" value="GLUTATHIONE S-TRANSFERASE-RELATED"/>
    <property type="match status" value="1"/>
</dbReference>
<dbReference type="Gene3D" id="1.20.1050.10">
    <property type="match status" value="1"/>
</dbReference>
<dbReference type="InterPro" id="IPR004046">
    <property type="entry name" value="GST_C"/>
</dbReference>
<dbReference type="PANTHER" id="PTHR44051:SF2">
    <property type="entry name" value="HYPOTHETICAL GLUTATHIONE S-TRANSFERASE LIKE PROTEIN"/>
    <property type="match status" value="1"/>
</dbReference>
<name>A0A0A8K4P3_9HYPH</name>
<dbReference type="Proteomes" id="UP000031643">
    <property type="component" value="Chromosome"/>
</dbReference>
<dbReference type="GO" id="GO:0004364">
    <property type="term" value="F:glutathione transferase activity"/>
    <property type="evidence" value="ECO:0007669"/>
    <property type="project" value="UniProtKB-EC"/>
</dbReference>
<dbReference type="PROSITE" id="PS50405">
    <property type="entry name" value="GST_CTER"/>
    <property type="match status" value="1"/>
</dbReference>
<evidence type="ECO:0000313" key="4">
    <source>
        <dbReference type="Proteomes" id="UP000031643"/>
    </source>
</evidence>
<dbReference type="CDD" id="cd03056">
    <property type="entry name" value="GST_N_4"/>
    <property type="match status" value="1"/>
</dbReference>